<evidence type="ECO:0000313" key="4">
    <source>
        <dbReference type="Proteomes" id="UP001371218"/>
    </source>
</evidence>
<feature type="region of interest" description="Disordered" evidence="2">
    <location>
        <begin position="656"/>
        <end position="688"/>
    </location>
</feature>
<dbReference type="Proteomes" id="UP001371218">
    <property type="component" value="Unassembled WGS sequence"/>
</dbReference>
<keyword evidence="3" id="KW-0067">ATP-binding</keyword>
<reference evidence="3 4" key="1">
    <citation type="submission" date="2024-04" db="EMBL/GenBank/DDBJ databases">
        <title>Novel species of the genus Ideonella isolated from streams.</title>
        <authorList>
            <person name="Lu H."/>
        </authorList>
    </citation>
    <scope>NUCLEOTIDE SEQUENCE [LARGE SCALE GENOMIC DNA]</scope>
    <source>
        <strain evidence="3 4">DXS29W</strain>
    </source>
</reference>
<dbReference type="EMBL" id="JBBUTG010000004">
    <property type="protein sequence ID" value="MEK8031108.1"/>
    <property type="molecule type" value="Genomic_DNA"/>
</dbReference>
<accession>A0ABU9BRI0</accession>
<sequence>MFHLQTLELLHWDYCRRVQLPLDAAIVTIAGPNGSGKTTLLDALRTLLGLECSGGRSYKTYARHANAQQVWLRACVDNRPHGRPGSSRPFASSLLHGDRVTLACRIERAGGDWQRRYVLADGDCSIETLLAAPEKELQWLGVEAWRRRLAAAGLTPAIARVLSLEQGQTDRLCEFSPKELLKLVFDVFGDQDVLDRYEQARGHQQGLAREVEQAERELGHARSQLAELQNRVNNWRQRQLKLRERERLATEVVPVLEWAEGREGLLREARDLHRLRRHLLAEQARHAAQRSELLQLHEQAQAATARVGALKAEGDAAQAAQLQARDAERPVEELVKRENELRQLAAAEGDAARLAELHQGLLERKRALDKRFDEAQGEREALQQQLDGLAGHRVPPPPADVQRFRQALRAAGIEHQWLAEVVDVRDERWRGAVEGMLRGLRWMVMLTSPAQEAQAFALAEAQRYRHYVVAPQAVRLEAPANALLGVVEFSAAVPEWLLRQLAGIRRVDSVDAGRAAGGEWITPQAFWRDGRGGRSVWVDPADHQFGAGALEARRTHLQRRTADADARLTELAGQAQALKRQLDDAQRALRGQHAAEQLAERATEFAEAHERLPALVAARRAASERWQQLQAELERAVRDDQNAKAAYEQLRQQIGRAEEHAEQQSREQRARLASHHDEVARSREQRARLPARWRTPEVLQALRDEHTNAHQARLRAHAIQHELDSGSWETDDTVEDRFVRMGLAVGEQQQSLDDRKAHNEQARIAVHNARERYIDVLRATVRQYRRNIQELGQLAGVEVNAELPHLENDDTVLAQAGLSVKFNFDGKAAIGLNDGEASGGQQVMKSLILLVGLLKDDDTPGGFVFIDEPFAHLDVRNIQLVGHFLRSTRAQYLLTTPITHNVEVFEPAEITLVTSKKPRTERWAPPIAVVQRRGAPVA</sequence>
<keyword evidence="4" id="KW-1185">Reference proteome</keyword>
<dbReference type="Gene3D" id="3.40.50.300">
    <property type="entry name" value="P-loop containing nucleotide triphosphate hydrolases"/>
    <property type="match status" value="2"/>
</dbReference>
<feature type="coiled-coil region" evidence="1">
    <location>
        <begin position="197"/>
        <end position="245"/>
    </location>
</feature>
<dbReference type="InterPro" id="IPR027417">
    <property type="entry name" value="P-loop_NTPase"/>
</dbReference>
<proteinExistence type="predicted"/>
<evidence type="ECO:0000256" key="1">
    <source>
        <dbReference type="SAM" id="Coils"/>
    </source>
</evidence>
<dbReference type="SUPFAM" id="SSF52540">
    <property type="entry name" value="P-loop containing nucleoside triphosphate hydrolases"/>
    <property type="match status" value="1"/>
</dbReference>
<keyword evidence="1" id="KW-0175">Coiled coil</keyword>
<organism evidence="3 4">
    <name type="scientific">Ideonella lacteola</name>
    <dbReference type="NCBI Taxonomy" id="2984193"/>
    <lineage>
        <taxon>Bacteria</taxon>
        <taxon>Pseudomonadati</taxon>
        <taxon>Pseudomonadota</taxon>
        <taxon>Betaproteobacteria</taxon>
        <taxon>Burkholderiales</taxon>
        <taxon>Sphaerotilaceae</taxon>
        <taxon>Ideonella</taxon>
    </lineage>
</organism>
<feature type="coiled-coil region" evidence="1">
    <location>
        <begin position="337"/>
        <end position="392"/>
    </location>
</feature>
<dbReference type="RefSeq" id="WP_341425469.1">
    <property type="nucleotide sequence ID" value="NZ_JBBUTG010000004.1"/>
</dbReference>
<name>A0ABU9BRI0_9BURK</name>
<dbReference type="Pfam" id="PF13555">
    <property type="entry name" value="AAA_29"/>
    <property type="match status" value="1"/>
</dbReference>
<comment type="caution">
    <text evidence="3">The sequence shown here is derived from an EMBL/GenBank/DDBJ whole genome shotgun (WGS) entry which is preliminary data.</text>
</comment>
<feature type="coiled-coil region" evidence="1">
    <location>
        <begin position="568"/>
        <end position="595"/>
    </location>
</feature>
<keyword evidence="3" id="KW-0547">Nucleotide-binding</keyword>
<dbReference type="GO" id="GO:0005524">
    <property type="term" value="F:ATP binding"/>
    <property type="evidence" value="ECO:0007669"/>
    <property type="project" value="UniProtKB-KW"/>
</dbReference>
<evidence type="ECO:0000313" key="3">
    <source>
        <dbReference type="EMBL" id="MEK8031108.1"/>
    </source>
</evidence>
<evidence type="ECO:0000256" key="2">
    <source>
        <dbReference type="SAM" id="MobiDB-lite"/>
    </source>
</evidence>
<protein>
    <submittedName>
        <fullName evidence="3">ATP-binding protein</fullName>
    </submittedName>
</protein>
<dbReference type="PANTHER" id="PTHR32182">
    <property type="entry name" value="DNA REPLICATION AND REPAIR PROTEIN RECF"/>
    <property type="match status" value="1"/>
</dbReference>
<dbReference type="PANTHER" id="PTHR32182:SF0">
    <property type="entry name" value="DNA REPLICATION AND REPAIR PROTEIN RECF"/>
    <property type="match status" value="1"/>
</dbReference>
<gene>
    <name evidence="3" type="ORF">AACH06_09805</name>
</gene>
<feature type="compositionally biased region" description="Basic and acidic residues" evidence="2">
    <location>
        <begin position="656"/>
        <end position="687"/>
    </location>
</feature>